<dbReference type="GO" id="GO:1990573">
    <property type="term" value="P:potassium ion import across plasma membrane"/>
    <property type="evidence" value="ECO:0007669"/>
    <property type="project" value="TreeGrafter"/>
</dbReference>
<feature type="region of interest" description="Disordered" evidence="11">
    <location>
        <begin position="156"/>
        <end position="390"/>
    </location>
</feature>
<evidence type="ECO:0000256" key="7">
    <source>
        <dbReference type="ARBA" id="ARBA00022989"/>
    </source>
</evidence>
<dbReference type="PANTHER" id="PTHR31064:SF30">
    <property type="entry name" value="HIGH-AFFINITY POTASSIUM TRANSPORT PROTEIN-RELATED"/>
    <property type="match status" value="1"/>
</dbReference>
<dbReference type="OrthoDB" id="9999863at2759"/>
<feature type="transmembrane region" description="Helical" evidence="10">
    <location>
        <begin position="53"/>
        <end position="74"/>
    </location>
</feature>
<dbReference type="InterPro" id="IPR004773">
    <property type="entry name" value="K/Na_transp_Trk1/HKT1"/>
</dbReference>
<feature type="transmembrane region" description="Helical" evidence="10">
    <location>
        <begin position="86"/>
        <end position="106"/>
    </location>
</feature>
<dbReference type="PIRSF" id="PIRSF002450">
    <property type="entry name" value="K+_transpter_TRK"/>
    <property type="match status" value="1"/>
</dbReference>
<comment type="similarity">
    <text evidence="2 10">Belongs to the TrkH potassium transport family.</text>
</comment>
<evidence type="ECO:0000313" key="13">
    <source>
        <dbReference type="Proteomes" id="UP001063166"/>
    </source>
</evidence>
<accession>A0A9P3UQ36</accession>
<feature type="compositionally biased region" description="Basic and acidic residues" evidence="11">
    <location>
        <begin position="156"/>
        <end position="166"/>
    </location>
</feature>
<dbReference type="InterPro" id="IPR051143">
    <property type="entry name" value="TrkH_K-transport"/>
</dbReference>
<evidence type="ECO:0000256" key="5">
    <source>
        <dbReference type="ARBA" id="ARBA00022692"/>
    </source>
</evidence>
<evidence type="ECO:0000256" key="4">
    <source>
        <dbReference type="ARBA" id="ARBA00022538"/>
    </source>
</evidence>
<organism evidence="12 13">
    <name type="scientific">Lyophyllum shimeji</name>
    <name type="common">Hon-shimeji</name>
    <name type="synonym">Tricholoma shimeji</name>
    <dbReference type="NCBI Taxonomy" id="47721"/>
    <lineage>
        <taxon>Eukaryota</taxon>
        <taxon>Fungi</taxon>
        <taxon>Dikarya</taxon>
        <taxon>Basidiomycota</taxon>
        <taxon>Agaricomycotina</taxon>
        <taxon>Agaricomycetes</taxon>
        <taxon>Agaricomycetidae</taxon>
        <taxon>Agaricales</taxon>
        <taxon>Tricholomatineae</taxon>
        <taxon>Lyophyllaceae</taxon>
        <taxon>Lyophyllum</taxon>
    </lineage>
</organism>
<feature type="transmembrane region" description="Helical" evidence="10">
    <location>
        <begin position="486"/>
        <end position="511"/>
    </location>
</feature>
<dbReference type="GO" id="GO:0005886">
    <property type="term" value="C:plasma membrane"/>
    <property type="evidence" value="ECO:0007669"/>
    <property type="project" value="InterPro"/>
</dbReference>
<proteinExistence type="inferred from homology"/>
<feature type="compositionally biased region" description="Basic and acidic residues" evidence="11">
    <location>
        <begin position="181"/>
        <end position="197"/>
    </location>
</feature>
<keyword evidence="9 10" id="KW-0472">Membrane</keyword>
<evidence type="ECO:0000256" key="2">
    <source>
        <dbReference type="ARBA" id="ARBA00009137"/>
    </source>
</evidence>
<evidence type="ECO:0000256" key="6">
    <source>
        <dbReference type="ARBA" id="ARBA00022958"/>
    </source>
</evidence>
<feature type="region of interest" description="Disordered" evidence="11">
    <location>
        <begin position="856"/>
        <end position="908"/>
    </location>
</feature>
<sequence length="908" mass="102355">MPSARRMVQSVTFVETVIYSSTASSMFHVNVAVRDGEGGPKWWREVKRHLNFYRIHVMYYTFTPLIFSAIFYGCNGRYPYAYIDSLYACVSAMTLCGLITINLSGATGWQQAILFILMSLGSPVVVAWATVLLRRHYFAIKFEHVLKADAEKKAAEAVADPERRDSQWPLRASSFLRRRRPGDAEGDKGRGGEKHIGEPQQLRPDNIRKMGNEPRYINPSTFGVPFKKAANADGGQSDHLSSPASAFNHEPERLKTRRSSMEHDERHHVRRLSEPGKHLSPASPQEARLPRSYTMQAKSASGSPPPPEFQKSFTRTQTVGFAHDAPRRRGRSPREHVRDDVLEKEHSRPHPAHAETDRSRRSGSRRSRLGSLSRQPSSTDPASSSGRSQVSEDYRYRGFGGFPMPIDLISHLFSRLFPNLKRRLQRSVSVPATTSLVSQRDEAPKGSKSAPYISFNATVGRNSAFYRLSQREREELGGVEYRALNALLWIVGLYHVITQLIGFVIVAPYISTPRWHQNFVPPAEQRRVSPAWFSIFQCVSAYANCGLSLVDQSMLPFQTAYVMIFVLAFLIFAGNTAFPVFLRFTIWVLSKLIPKTSAFNETLHFLLDHPRRSFILLFPPHQTWFLLSLVCGLTFIGWFFFMVLDIGNPGTEYIPLGTRFVVGFFQNVAVRTAGFAAVSMSGLAAAVKFLFVILMYISPYPLAMSIRSTNVYEEQSLGIFPSQKDIIEDEFEASGSGMKIWGRYLAMHARRQLAFDMWWLAAAVFIVCIYERHHLDDPSFSSWFNIFTVIFEVVSAYGTVGLSLGTPNNYFSFSGELRSLSKFVLCLVMLRGRHRSLPVAIDRAVMLPSELQSQLDQNADASSRDSHMSDSDSRSAESGSHRSTSNRSSQSPRTPEITSENQDEGGRF</sequence>
<dbReference type="AlphaFoldDB" id="A0A9P3UQ36"/>
<dbReference type="Proteomes" id="UP001063166">
    <property type="component" value="Unassembled WGS sequence"/>
</dbReference>
<comment type="subcellular location">
    <subcellularLocation>
        <location evidence="1">Membrane</location>
        <topology evidence="1">Multi-pass membrane protein</topology>
    </subcellularLocation>
</comment>
<keyword evidence="8 10" id="KW-0406">Ion transport</keyword>
<keyword evidence="7 10" id="KW-1133">Transmembrane helix</keyword>
<keyword evidence="6 10" id="KW-0630">Potassium</keyword>
<dbReference type="NCBIfam" id="TIGR00934">
    <property type="entry name" value="2a38euk"/>
    <property type="match status" value="1"/>
</dbReference>
<dbReference type="InterPro" id="IPR015958">
    <property type="entry name" value="Trk1_fungi"/>
</dbReference>
<gene>
    <name evidence="12" type="ORF">LshimejAT787_0905030</name>
</gene>
<feature type="transmembrane region" description="Helical" evidence="10">
    <location>
        <begin position="112"/>
        <end position="133"/>
    </location>
</feature>
<evidence type="ECO:0000256" key="8">
    <source>
        <dbReference type="ARBA" id="ARBA00023065"/>
    </source>
</evidence>
<feature type="compositionally biased region" description="Polar residues" evidence="11">
    <location>
        <begin position="293"/>
        <end position="302"/>
    </location>
</feature>
<dbReference type="EMBL" id="BRPK01000009">
    <property type="protein sequence ID" value="GLB41288.1"/>
    <property type="molecule type" value="Genomic_DNA"/>
</dbReference>
<evidence type="ECO:0000256" key="1">
    <source>
        <dbReference type="ARBA" id="ARBA00004141"/>
    </source>
</evidence>
<feature type="compositionally biased region" description="Polar residues" evidence="11">
    <location>
        <begin position="375"/>
        <end position="389"/>
    </location>
</feature>
<dbReference type="InterPro" id="IPR003445">
    <property type="entry name" value="Cat_transpt"/>
</dbReference>
<keyword evidence="13" id="KW-1185">Reference proteome</keyword>
<keyword evidence="5 10" id="KW-0812">Transmembrane</keyword>
<feature type="compositionally biased region" description="Basic and acidic residues" evidence="11">
    <location>
        <begin position="862"/>
        <end position="875"/>
    </location>
</feature>
<dbReference type="GO" id="GO:0140107">
    <property type="term" value="F:high-affinity potassium ion transmembrane transporter activity"/>
    <property type="evidence" value="ECO:0007669"/>
    <property type="project" value="TreeGrafter"/>
</dbReference>
<feature type="transmembrane region" description="Helical" evidence="10">
    <location>
        <begin position="531"/>
        <end position="550"/>
    </location>
</feature>
<name>A0A9P3UQ36_LYOSH</name>
<feature type="transmembrane region" description="Helical" evidence="10">
    <location>
        <begin position="668"/>
        <end position="697"/>
    </location>
</feature>
<evidence type="ECO:0000313" key="12">
    <source>
        <dbReference type="EMBL" id="GLB41288.1"/>
    </source>
</evidence>
<feature type="compositionally biased region" description="Low complexity" evidence="11">
    <location>
        <begin position="876"/>
        <end position="893"/>
    </location>
</feature>
<evidence type="ECO:0000256" key="3">
    <source>
        <dbReference type="ARBA" id="ARBA00022448"/>
    </source>
</evidence>
<evidence type="ECO:0000256" key="11">
    <source>
        <dbReference type="SAM" id="MobiDB-lite"/>
    </source>
</evidence>
<dbReference type="PANTHER" id="PTHR31064">
    <property type="entry name" value="POTASSIUM TRANSPORT PROTEIN DDB_G0292412-RELATED"/>
    <property type="match status" value="1"/>
</dbReference>
<keyword evidence="3 10" id="KW-0813">Transport</keyword>
<protein>
    <recommendedName>
        <fullName evidence="10">Potassium transport protein</fullName>
    </recommendedName>
</protein>
<feature type="transmembrane region" description="Helical" evidence="10">
    <location>
        <begin position="562"/>
        <end position="582"/>
    </location>
</feature>
<feature type="compositionally biased region" description="Basic and acidic residues" evidence="11">
    <location>
        <begin position="324"/>
        <end position="360"/>
    </location>
</feature>
<feature type="compositionally biased region" description="Basic and acidic residues" evidence="11">
    <location>
        <begin position="249"/>
        <end position="277"/>
    </location>
</feature>
<feature type="transmembrane region" description="Helical" evidence="10">
    <location>
        <begin position="782"/>
        <end position="804"/>
    </location>
</feature>
<dbReference type="Pfam" id="PF02386">
    <property type="entry name" value="TrkH"/>
    <property type="match status" value="1"/>
</dbReference>
<feature type="transmembrane region" description="Helical" evidence="10">
    <location>
        <begin position="624"/>
        <end position="647"/>
    </location>
</feature>
<evidence type="ECO:0000256" key="9">
    <source>
        <dbReference type="ARBA" id="ARBA00023136"/>
    </source>
</evidence>
<keyword evidence="4 10" id="KW-0633">Potassium transport</keyword>
<dbReference type="GO" id="GO:0030007">
    <property type="term" value="P:intracellular potassium ion homeostasis"/>
    <property type="evidence" value="ECO:0007669"/>
    <property type="project" value="UniProtKB-UniRule"/>
</dbReference>
<evidence type="ECO:0000256" key="10">
    <source>
        <dbReference type="PIRNR" id="PIRNR002450"/>
    </source>
</evidence>
<reference evidence="12" key="1">
    <citation type="submission" date="2022-07" db="EMBL/GenBank/DDBJ databases">
        <title>The genome of Lyophyllum shimeji provides insight into the initial evolution of ectomycorrhizal fungal genome.</title>
        <authorList>
            <person name="Kobayashi Y."/>
            <person name="Shibata T."/>
            <person name="Hirakawa H."/>
            <person name="Shigenobu S."/>
            <person name="Nishiyama T."/>
            <person name="Yamada A."/>
            <person name="Hasebe M."/>
            <person name="Kawaguchi M."/>
        </authorList>
    </citation>
    <scope>NUCLEOTIDE SEQUENCE</scope>
    <source>
        <strain evidence="12">AT787</strain>
    </source>
</reference>
<comment type="caution">
    <text evidence="12">The sequence shown here is derived from an EMBL/GenBank/DDBJ whole genome shotgun (WGS) entry which is preliminary data.</text>
</comment>
<feature type="transmembrane region" description="Helical" evidence="10">
    <location>
        <begin position="753"/>
        <end position="770"/>
    </location>
</feature>